<evidence type="ECO:0000256" key="4">
    <source>
        <dbReference type="ARBA" id="ARBA00022989"/>
    </source>
</evidence>
<feature type="transmembrane region" description="Helical" evidence="12">
    <location>
        <begin position="274"/>
        <end position="295"/>
    </location>
</feature>
<protein>
    <recommendedName>
        <fullName evidence="14">Neurotransmitter-gated ion-channel ligand-binding domain-containing protein</fullName>
    </recommendedName>
</protein>
<dbReference type="PANTHER" id="PTHR18945">
    <property type="entry name" value="NEUROTRANSMITTER GATED ION CHANNEL"/>
    <property type="match status" value="1"/>
</dbReference>
<feature type="domain" description="Neurotransmitter-gated ion-channel ligand-binding" evidence="14">
    <location>
        <begin position="35"/>
        <end position="240"/>
    </location>
</feature>
<dbReference type="Proteomes" id="UP001497623">
    <property type="component" value="Unassembled WGS sequence"/>
</dbReference>
<dbReference type="FunFam" id="2.70.170.10:FF:000028">
    <property type="entry name" value="AcetylCholine Receptor"/>
    <property type="match status" value="1"/>
</dbReference>
<dbReference type="InterPro" id="IPR002394">
    <property type="entry name" value="Nicotinic_acetylcholine_rcpt"/>
</dbReference>
<evidence type="ECO:0000313" key="16">
    <source>
        <dbReference type="Proteomes" id="UP001497623"/>
    </source>
</evidence>
<keyword evidence="7 12" id="KW-0472">Membrane</keyword>
<feature type="transmembrane region" description="Helical" evidence="12">
    <location>
        <begin position="307"/>
        <end position="326"/>
    </location>
</feature>
<keyword evidence="13" id="KW-0732">Signal</keyword>
<gene>
    <name evidence="15" type="ORF">MNOR_LOCUS18026</name>
</gene>
<feature type="chain" id="PRO_5043909653" description="Neurotransmitter-gated ion-channel ligand-binding domain-containing protein" evidence="13">
    <location>
        <begin position="19"/>
        <end position="432"/>
    </location>
</feature>
<keyword evidence="8" id="KW-0675">Receptor</keyword>
<dbReference type="AlphaFoldDB" id="A0AAV2R066"/>
<dbReference type="PRINTS" id="PR00254">
    <property type="entry name" value="NICOTINICR"/>
</dbReference>
<keyword evidence="1" id="KW-0813">Transport</keyword>
<keyword evidence="10" id="KW-0407">Ion channel</keyword>
<evidence type="ECO:0000313" key="15">
    <source>
        <dbReference type="EMBL" id="CAL4105113.1"/>
    </source>
</evidence>
<evidence type="ECO:0000256" key="2">
    <source>
        <dbReference type="ARBA" id="ARBA00022475"/>
    </source>
</evidence>
<evidence type="ECO:0000259" key="14">
    <source>
        <dbReference type="Pfam" id="PF02931"/>
    </source>
</evidence>
<keyword evidence="5" id="KW-0770">Synapse</keyword>
<keyword evidence="16" id="KW-1185">Reference proteome</keyword>
<dbReference type="Pfam" id="PF02931">
    <property type="entry name" value="Neur_chan_LBD"/>
    <property type="match status" value="1"/>
</dbReference>
<feature type="signal peptide" evidence="13">
    <location>
        <begin position="1"/>
        <end position="18"/>
    </location>
</feature>
<reference evidence="15 16" key="1">
    <citation type="submission" date="2024-05" db="EMBL/GenBank/DDBJ databases">
        <authorList>
            <person name="Wallberg A."/>
        </authorList>
    </citation>
    <scope>NUCLEOTIDE SEQUENCE [LARGE SCALE GENOMIC DNA]</scope>
</reference>
<comment type="subcellular location">
    <subcellularLocation>
        <location evidence="11">Synaptic cell membrane</location>
        <topology evidence="11">Multi-pass membrane protein</topology>
    </subcellularLocation>
</comment>
<evidence type="ECO:0000256" key="6">
    <source>
        <dbReference type="ARBA" id="ARBA00023065"/>
    </source>
</evidence>
<name>A0AAV2R066_MEGNR</name>
<comment type="caution">
    <text evidence="15">The sequence shown here is derived from an EMBL/GenBank/DDBJ whole genome shotgun (WGS) entry which is preliminary data.</text>
</comment>
<organism evidence="15 16">
    <name type="scientific">Meganyctiphanes norvegica</name>
    <name type="common">Northern krill</name>
    <name type="synonym">Thysanopoda norvegica</name>
    <dbReference type="NCBI Taxonomy" id="48144"/>
    <lineage>
        <taxon>Eukaryota</taxon>
        <taxon>Metazoa</taxon>
        <taxon>Ecdysozoa</taxon>
        <taxon>Arthropoda</taxon>
        <taxon>Crustacea</taxon>
        <taxon>Multicrustacea</taxon>
        <taxon>Malacostraca</taxon>
        <taxon>Eumalacostraca</taxon>
        <taxon>Eucarida</taxon>
        <taxon>Euphausiacea</taxon>
        <taxon>Euphausiidae</taxon>
        <taxon>Meganyctiphanes</taxon>
    </lineage>
</organism>
<dbReference type="InterPro" id="IPR036719">
    <property type="entry name" value="Neuro-gated_channel_TM_sf"/>
</dbReference>
<dbReference type="EMBL" id="CAXKWB010012687">
    <property type="protein sequence ID" value="CAL4105113.1"/>
    <property type="molecule type" value="Genomic_DNA"/>
</dbReference>
<keyword evidence="9" id="KW-1071">Ligand-gated ion channel</keyword>
<evidence type="ECO:0000256" key="7">
    <source>
        <dbReference type="ARBA" id="ARBA00023136"/>
    </source>
</evidence>
<dbReference type="SUPFAM" id="SSF63712">
    <property type="entry name" value="Nicotinic receptor ligand binding domain-like"/>
    <property type="match status" value="1"/>
</dbReference>
<dbReference type="GO" id="GO:0022848">
    <property type="term" value="F:acetylcholine-gated monoatomic cation-selective channel activity"/>
    <property type="evidence" value="ECO:0007669"/>
    <property type="project" value="InterPro"/>
</dbReference>
<dbReference type="GO" id="GO:0045211">
    <property type="term" value="C:postsynaptic membrane"/>
    <property type="evidence" value="ECO:0007669"/>
    <property type="project" value="InterPro"/>
</dbReference>
<evidence type="ECO:0000256" key="8">
    <source>
        <dbReference type="ARBA" id="ARBA00023170"/>
    </source>
</evidence>
<evidence type="ECO:0000256" key="10">
    <source>
        <dbReference type="ARBA" id="ARBA00023303"/>
    </source>
</evidence>
<keyword evidence="3 12" id="KW-0812">Transmembrane</keyword>
<dbReference type="InterPro" id="IPR006201">
    <property type="entry name" value="Neur_channel"/>
</dbReference>
<feature type="transmembrane region" description="Helical" evidence="12">
    <location>
        <begin position="247"/>
        <end position="267"/>
    </location>
</feature>
<dbReference type="Gene3D" id="2.70.170.10">
    <property type="entry name" value="Neurotransmitter-gated ion-channel ligand-binding domain"/>
    <property type="match status" value="1"/>
</dbReference>
<feature type="transmembrane region" description="Helical" evidence="12">
    <location>
        <begin position="407"/>
        <end position="427"/>
    </location>
</feature>
<evidence type="ECO:0000256" key="9">
    <source>
        <dbReference type="ARBA" id="ARBA00023286"/>
    </source>
</evidence>
<dbReference type="GO" id="GO:0004888">
    <property type="term" value="F:transmembrane signaling receptor activity"/>
    <property type="evidence" value="ECO:0007669"/>
    <property type="project" value="InterPro"/>
</dbReference>
<dbReference type="SUPFAM" id="SSF90112">
    <property type="entry name" value="Neurotransmitter-gated ion-channel transmembrane pore"/>
    <property type="match status" value="1"/>
</dbReference>
<evidence type="ECO:0000256" key="13">
    <source>
        <dbReference type="SAM" id="SignalP"/>
    </source>
</evidence>
<keyword evidence="6" id="KW-0406">Ion transport</keyword>
<keyword evidence="2" id="KW-1003">Cell membrane</keyword>
<dbReference type="InterPro" id="IPR036734">
    <property type="entry name" value="Neur_chan_lig-bd_sf"/>
</dbReference>
<proteinExistence type="predicted"/>
<keyword evidence="4 12" id="KW-1133">Transmembrane helix</keyword>
<evidence type="ECO:0000256" key="11">
    <source>
        <dbReference type="ARBA" id="ARBA00034099"/>
    </source>
</evidence>
<evidence type="ECO:0000256" key="3">
    <source>
        <dbReference type="ARBA" id="ARBA00022692"/>
    </source>
</evidence>
<dbReference type="InterPro" id="IPR006202">
    <property type="entry name" value="Neur_chan_lig-bd"/>
</dbReference>
<evidence type="ECO:0000256" key="12">
    <source>
        <dbReference type="SAM" id="Phobius"/>
    </source>
</evidence>
<accession>A0AAV2R066</accession>
<evidence type="ECO:0000256" key="1">
    <source>
        <dbReference type="ARBA" id="ARBA00022448"/>
    </source>
</evidence>
<sequence>MKIYNIAVLITMMYFGAAESIWPFGPSPKENWIARLHKDMMTNYSRQALPIKNLDHNLTVHLGLSLNHIDIDDALQEMEINAWAVMSWTDDFINWDKSKYGNLDRLHFDPDEIWLPDISHYNSAKDSEVKPFGHIPVLAESSGQVYWFPPTLLRSKCDFNLRYWPSDKHTCVFRLGSWSHHGEQIDLQLVTNNGTTVMLENLIDNSRWALLNSTAKREVTDIEGHDTYVEITFTFTVQRQARTHATYITQSALAVVVIVLLSYALPLHRFFSRLVLHLVGISILTSCSFVLFSTLPYNGGPVPLVVRYYSGSLILATLSLLCTVFLSSRTCDGSTTTAMSSKLVGIVQATPGLRNVFVSTPTTSPYSQLDTELAEDSESLAGVSSVSPEAAEAQQNRNHKIHQIKKVINTLLFMMFFIAFIVDYMVLRSVAY</sequence>
<evidence type="ECO:0000256" key="5">
    <source>
        <dbReference type="ARBA" id="ARBA00023018"/>
    </source>
</evidence>